<evidence type="ECO:0000313" key="1">
    <source>
        <dbReference type="EMBL" id="SLN77222.1"/>
    </source>
</evidence>
<dbReference type="OrthoDB" id="9800877at2"/>
<dbReference type="RefSeq" id="WP_085881026.1">
    <property type="nucleotide sequence ID" value="NZ_FWFZ01000050.1"/>
</dbReference>
<dbReference type="InterPro" id="IPR009057">
    <property type="entry name" value="Homeodomain-like_sf"/>
</dbReference>
<organism evidence="1 2">
    <name type="scientific">Roseisalinus antarcticus</name>
    <dbReference type="NCBI Taxonomy" id="254357"/>
    <lineage>
        <taxon>Bacteria</taxon>
        <taxon>Pseudomonadati</taxon>
        <taxon>Pseudomonadota</taxon>
        <taxon>Alphaproteobacteria</taxon>
        <taxon>Rhodobacterales</taxon>
        <taxon>Roseobacteraceae</taxon>
        <taxon>Roseisalinus</taxon>
    </lineage>
</organism>
<evidence type="ECO:0000313" key="2">
    <source>
        <dbReference type="Proteomes" id="UP000193900"/>
    </source>
</evidence>
<reference evidence="1 2" key="1">
    <citation type="submission" date="2017-03" db="EMBL/GenBank/DDBJ databases">
        <authorList>
            <person name="Afonso C.L."/>
            <person name="Miller P.J."/>
            <person name="Scott M.A."/>
            <person name="Spackman E."/>
            <person name="Goraichik I."/>
            <person name="Dimitrov K.M."/>
            <person name="Suarez D.L."/>
            <person name="Swayne D.E."/>
        </authorList>
    </citation>
    <scope>NUCLEOTIDE SEQUENCE [LARGE SCALE GENOMIC DNA]</scope>
    <source>
        <strain evidence="1 2">CECT 7023</strain>
    </source>
</reference>
<accession>A0A1Y5U291</accession>
<dbReference type="Proteomes" id="UP000193900">
    <property type="component" value="Unassembled WGS sequence"/>
</dbReference>
<keyword evidence="2" id="KW-1185">Reference proteome</keyword>
<name>A0A1Y5U291_9RHOB</name>
<sequence>MGTPKGIKKRFWSDEEKRSICLQTRAPRVSVAQVARRYAMNTNLIHKWLKDPRFAPIDQSEPDLTVTTATDDAVFLPVEVEGVTIVADPTPAPRHAGPAAPLTAQRVDIALSDGRRILVEGTTALAAVVAMVEGLSS</sequence>
<dbReference type="EMBL" id="FWFZ01000050">
    <property type="protein sequence ID" value="SLN77222.1"/>
    <property type="molecule type" value="Genomic_DNA"/>
</dbReference>
<protein>
    <submittedName>
        <fullName evidence="1">Transposase</fullName>
    </submittedName>
</protein>
<gene>
    <name evidence="1" type="ORF">ROA7023_04334</name>
</gene>
<dbReference type="NCBIfam" id="NF047595">
    <property type="entry name" value="IS66_ISRel24_TnpA"/>
    <property type="match status" value="1"/>
</dbReference>
<dbReference type="SUPFAM" id="SSF46689">
    <property type="entry name" value="Homeodomain-like"/>
    <property type="match status" value="1"/>
</dbReference>
<dbReference type="AlphaFoldDB" id="A0A1Y5U291"/>
<proteinExistence type="predicted"/>